<feature type="domain" description="SBF1/SBF2" evidence="1">
    <location>
        <begin position="50"/>
        <end position="80"/>
    </location>
</feature>
<sequence>QLPEFPTLDGKLIQDMIHEGLYSNKLTQLSSLLSQQMRIVPVSELQDSWSKQRTLENNARRLEVLKSCISFIFDNKISEA</sequence>
<proteinExistence type="predicted"/>
<organism evidence="2">
    <name type="scientific">Arion vulgaris</name>
    <dbReference type="NCBI Taxonomy" id="1028688"/>
    <lineage>
        <taxon>Eukaryota</taxon>
        <taxon>Metazoa</taxon>
        <taxon>Spiralia</taxon>
        <taxon>Lophotrochozoa</taxon>
        <taxon>Mollusca</taxon>
        <taxon>Gastropoda</taxon>
        <taxon>Heterobranchia</taxon>
        <taxon>Euthyneura</taxon>
        <taxon>Panpulmonata</taxon>
        <taxon>Eupulmonata</taxon>
        <taxon>Stylommatophora</taxon>
        <taxon>Helicina</taxon>
        <taxon>Arionoidea</taxon>
        <taxon>Arionidae</taxon>
        <taxon>Arion</taxon>
    </lineage>
</organism>
<evidence type="ECO:0000313" key="2">
    <source>
        <dbReference type="EMBL" id="CEK60361.1"/>
    </source>
</evidence>
<dbReference type="InterPro" id="IPR022096">
    <property type="entry name" value="SBF1/SBF2"/>
</dbReference>
<feature type="non-terminal residue" evidence="2">
    <location>
        <position position="1"/>
    </location>
</feature>
<name>A0A0B6YXD0_9EUPU</name>
<gene>
    <name evidence="2" type="primary">ORF39174</name>
</gene>
<dbReference type="EMBL" id="HACG01013496">
    <property type="protein sequence ID" value="CEK60361.1"/>
    <property type="molecule type" value="Transcribed_RNA"/>
</dbReference>
<dbReference type="Pfam" id="PF12335">
    <property type="entry name" value="SBF2"/>
    <property type="match status" value="1"/>
</dbReference>
<evidence type="ECO:0000259" key="1">
    <source>
        <dbReference type="Pfam" id="PF12335"/>
    </source>
</evidence>
<feature type="non-terminal residue" evidence="2">
    <location>
        <position position="80"/>
    </location>
</feature>
<reference evidence="2" key="1">
    <citation type="submission" date="2014-12" db="EMBL/GenBank/DDBJ databases">
        <title>Insight into the proteome of Arion vulgaris.</title>
        <authorList>
            <person name="Aradska J."/>
            <person name="Bulat T."/>
            <person name="Smidak R."/>
            <person name="Sarate P."/>
            <person name="Gangsoo J."/>
            <person name="Sialana F."/>
            <person name="Bilban M."/>
            <person name="Lubec G."/>
        </authorList>
    </citation>
    <scope>NUCLEOTIDE SEQUENCE</scope>
    <source>
        <tissue evidence="2">Skin</tissue>
    </source>
</reference>
<accession>A0A0B6YXD0</accession>
<dbReference type="AlphaFoldDB" id="A0A0B6YXD0"/>
<protein>
    <recommendedName>
        <fullName evidence="1">SBF1/SBF2 domain-containing protein</fullName>
    </recommendedName>
</protein>